<evidence type="ECO:0000256" key="4">
    <source>
        <dbReference type="PROSITE-ProRule" id="PRU00284"/>
    </source>
</evidence>
<proteinExistence type="inferred from homology"/>
<dbReference type="InterPro" id="IPR003660">
    <property type="entry name" value="HAMP_dom"/>
</dbReference>
<evidence type="ECO:0000313" key="9">
    <source>
        <dbReference type="Proteomes" id="UP000541185"/>
    </source>
</evidence>
<dbReference type="Proteomes" id="UP000541185">
    <property type="component" value="Unassembled WGS sequence"/>
</dbReference>
<keyword evidence="2" id="KW-0488">Methylation</keyword>
<dbReference type="SMART" id="SM00283">
    <property type="entry name" value="MA"/>
    <property type="match status" value="1"/>
</dbReference>
<dbReference type="AlphaFoldDB" id="A0A848HD40"/>
<dbReference type="PROSITE" id="PS50885">
    <property type="entry name" value="HAMP"/>
    <property type="match status" value="1"/>
</dbReference>
<dbReference type="PROSITE" id="PS50111">
    <property type="entry name" value="CHEMOTAXIS_TRANSDUC_2"/>
    <property type="match status" value="1"/>
</dbReference>
<dbReference type="PANTHER" id="PTHR43531">
    <property type="entry name" value="PROTEIN ICFG"/>
    <property type="match status" value="1"/>
</dbReference>
<dbReference type="InterPro" id="IPR004090">
    <property type="entry name" value="Chemotax_Me-accpt_rcpt"/>
</dbReference>
<dbReference type="Pfam" id="PF12729">
    <property type="entry name" value="4HB_MCP_1"/>
    <property type="match status" value="1"/>
</dbReference>
<dbReference type="InterPro" id="IPR051310">
    <property type="entry name" value="MCP_chemotaxis"/>
</dbReference>
<dbReference type="InterPro" id="IPR047347">
    <property type="entry name" value="YvaQ-like_sensor"/>
</dbReference>
<feature type="domain" description="HAMP" evidence="7">
    <location>
        <begin position="219"/>
        <end position="271"/>
    </location>
</feature>
<accession>A0A848HD40</accession>
<dbReference type="Pfam" id="PF00672">
    <property type="entry name" value="HAMP"/>
    <property type="match status" value="1"/>
</dbReference>
<dbReference type="GO" id="GO:0004888">
    <property type="term" value="F:transmembrane signaling receptor activity"/>
    <property type="evidence" value="ECO:0007669"/>
    <property type="project" value="InterPro"/>
</dbReference>
<keyword evidence="5" id="KW-1133">Transmembrane helix</keyword>
<dbReference type="FunFam" id="1.10.287.950:FF:000001">
    <property type="entry name" value="Methyl-accepting chemotaxis sensory transducer"/>
    <property type="match status" value="1"/>
</dbReference>
<dbReference type="PRINTS" id="PR00260">
    <property type="entry name" value="CHEMTRNSDUCR"/>
</dbReference>
<comment type="similarity">
    <text evidence="3">Belongs to the methyl-accepting chemotaxis (MCP) protein family.</text>
</comment>
<feature type="transmembrane region" description="Helical" evidence="5">
    <location>
        <begin position="20"/>
        <end position="42"/>
    </location>
</feature>
<dbReference type="InterPro" id="IPR004089">
    <property type="entry name" value="MCPsignal_dom"/>
</dbReference>
<dbReference type="GO" id="GO:0007165">
    <property type="term" value="P:signal transduction"/>
    <property type="evidence" value="ECO:0007669"/>
    <property type="project" value="UniProtKB-KW"/>
</dbReference>
<evidence type="ECO:0000313" key="8">
    <source>
        <dbReference type="EMBL" id="NML47390.1"/>
    </source>
</evidence>
<dbReference type="EMBL" id="JABBFX010000003">
    <property type="protein sequence ID" value="NML47390.1"/>
    <property type="molecule type" value="Genomic_DNA"/>
</dbReference>
<keyword evidence="5" id="KW-0472">Membrane</keyword>
<dbReference type="GO" id="GO:0006935">
    <property type="term" value="P:chemotaxis"/>
    <property type="evidence" value="ECO:0007669"/>
    <property type="project" value="InterPro"/>
</dbReference>
<reference evidence="8 9" key="1">
    <citation type="submission" date="2020-04" db="EMBL/GenBank/DDBJ databases">
        <title>Ramlibacter sp. G-1-2-2 isolated from soil.</title>
        <authorList>
            <person name="Dahal R.H."/>
        </authorList>
    </citation>
    <scope>NUCLEOTIDE SEQUENCE [LARGE SCALE GENOMIC DNA]</scope>
    <source>
        <strain evidence="8 9">G-1-2-2</strain>
    </source>
</reference>
<evidence type="ECO:0000259" key="6">
    <source>
        <dbReference type="PROSITE" id="PS50111"/>
    </source>
</evidence>
<evidence type="ECO:0000259" key="7">
    <source>
        <dbReference type="PROSITE" id="PS50885"/>
    </source>
</evidence>
<dbReference type="SMART" id="SM00304">
    <property type="entry name" value="HAMP"/>
    <property type="match status" value="1"/>
</dbReference>
<evidence type="ECO:0000256" key="1">
    <source>
        <dbReference type="ARBA" id="ARBA00004370"/>
    </source>
</evidence>
<evidence type="ECO:0000256" key="3">
    <source>
        <dbReference type="ARBA" id="ARBA00029447"/>
    </source>
</evidence>
<name>A0A848HD40_9BURK</name>
<gene>
    <name evidence="8" type="ORF">HHL11_26815</name>
</gene>
<dbReference type="Gene3D" id="1.10.287.950">
    <property type="entry name" value="Methyl-accepting chemotaxis protein"/>
    <property type="match status" value="1"/>
</dbReference>
<dbReference type="CDD" id="cd19411">
    <property type="entry name" value="MCP2201-like_sensor"/>
    <property type="match status" value="1"/>
</dbReference>
<protein>
    <submittedName>
        <fullName evidence="8">HAMP domain-containing protein</fullName>
    </submittedName>
</protein>
<dbReference type="RefSeq" id="WP_169421670.1">
    <property type="nucleotide sequence ID" value="NZ_JABBFX010000003.1"/>
</dbReference>
<dbReference type="CDD" id="cd11386">
    <property type="entry name" value="MCP_signal"/>
    <property type="match status" value="1"/>
</dbReference>
<feature type="transmembrane region" description="Helical" evidence="5">
    <location>
        <begin position="197"/>
        <end position="217"/>
    </location>
</feature>
<dbReference type="PANTHER" id="PTHR43531:SF14">
    <property type="entry name" value="METHYL-ACCEPTING CHEMOTAXIS PROTEIN I-RELATED"/>
    <property type="match status" value="1"/>
</dbReference>
<dbReference type="GO" id="GO:0005886">
    <property type="term" value="C:plasma membrane"/>
    <property type="evidence" value="ECO:0007669"/>
    <property type="project" value="TreeGrafter"/>
</dbReference>
<keyword evidence="9" id="KW-1185">Reference proteome</keyword>
<comment type="caution">
    <text evidence="8">The sequence shown here is derived from an EMBL/GenBank/DDBJ whole genome shotgun (WGS) entry which is preliminary data.</text>
</comment>
<comment type="subcellular location">
    <subcellularLocation>
        <location evidence="1">Membrane</location>
    </subcellularLocation>
</comment>
<dbReference type="CDD" id="cd06225">
    <property type="entry name" value="HAMP"/>
    <property type="match status" value="1"/>
</dbReference>
<evidence type="ECO:0000256" key="2">
    <source>
        <dbReference type="ARBA" id="ARBA00022481"/>
    </source>
</evidence>
<organism evidence="8 9">
    <name type="scientific">Ramlibacter agri</name>
    <dbReference type="NCBI Taxonomy" id="2728837"/>
    <lineage>
        <taxon>Bacteria</taxon>
        <taxon>Pseudomonadati</taxon>
        <taxon>Pseudomonadota</taxon>
        <taxon>Betaproteobacteria</taxon>
        <taxon>Burkholderiales</taxon>
        <taxon>Comamonadaceae</taxon>
        <taxon>Ramlibacter</taxon>
    </lineage>
</organism>
<keyword evidence="5" id="KW-0812">Transmembrane</keyword>
<evidence type="ECO:0000256" key="5">
    <source>
        <dbReference type="SAM" id="Phobius"/>
    </source>
</evidence>
<feature type="domain" description="Methyl-accepting transducer" evidence="6">
    <location>
        <begin position="276"/>
        <end position="505"/>
    </location>
</feature>
<sequence length="546" mass="57522">MELGTGGAVRGRYSIRQRLGLAFGLFTLLLAAMAGVGAWRLAQLSAVTKEMAAVNLRMERLVGEWLAETKTNTVRAVVLTRGNDPELKRLLTPAFDGTAKRINALSEQVEKLLDDDQPKALFARINEARQAYLETRKSILDKQKAGDDAAVAQLMETAFTQKADAYLGAIKALGDHYTAEVEADAQRAAQSAESGGTLLATFCGVGMAFAVLGAWLITRSITRPLYDAMATVRRVADGDLTVQIAPSGTRETAQLLHDLATMTDRLRALVGEVAQGAGTVAETSAQIAQGNLDLSQRTEEQASTLEETASSMEELTTTVGQNAEHARQASQLADGASRVAREGGAVVGQVVRTMTGISDSSKKIAEIIGVIDGIAFQTNILALNAAVEAARAGEQGRGFAVVATEVRNLAQRSASAAKEIKGLITESAQQVEAGTRQADAAGLKMQEVVQSALRVSELITEIASASQEQSNGIEQINAAVIAMDQGVQQNASLVEEATAATESMRGQASALLHAVSRFRLGESASVSWQATPAHEQPMALPALAAA</sequence>
<keyword evidence="4" id="KW-0807">Transducer</keyword>
<dbReference type="SUPFAM" id="SSF58104">
    <property type="entry name" value="Methyl-accepting chemotaxis protein (MCP) signaling domain"/>
    <property type="match status" value="1"/>
</dbReference>
<dbReference type="InterPro" id="IPR024478">
    <property type="entry name" value="HlyB_4HB_MCP"/>
</dbReference>
<dbReference type="Pfam" id="PF00015">
    <property type="entry name" value="MCPsignal"/>
    <property type="match status" value="1"/>
</dbReference>